<keyword evidence="2" id="KW-0812">Transmembrane</keyword>
<evidence type="ECO:0000256" key="2">
    <source>
        <dbReference type="SAM" id="Phobius"/>
    </source>
</evidence>
<proteinExistence type="predicted"/>
<evidence type="ECO:0000313" key="4">
    <source>
        <dbReference type="Proteomes" id="UP001215956"/>
    </source>
</evidence>
<keyword evidence="4" id="KW-1185">Reference proteome</keyword>
<organism evidence="3 4">
    <name type="scientific">Candidatus Methanocrinis alkalitolerans</name>
    <dbReference type="NCBI Taxonomy" id="3033395"/>
    <lineage>
        <taxon>Archaea</taxon>
        <taxon>Methanobacteriati</taxon>
        <taxon>Methanobacteriota</taxon>
        <taxon>Stenosarchaea group</taxon>
        <taxon>Methanomicrobia</taxon>
        <taxon>Methanotrichales</taxon>
        <taxon>Methanotrichaceae</taxon>
        <taxon>Methanocrinis</taxon>
    </lineage>
</organism>
<keyword evidence="2" id="KW-0472">Membrane</keyword>
<accession>A0ABT5XCH1</accession>
<dbReference type="RefSeq" id="WP_316968095.1">
    <property type="nucleotide sequence ID" value="NZ_JARFPL010000004.1"/>
</dbReference>
<reference evidence="3 4" key="1">
    <citation type="submission" date="2023-03" db="EMBL/GenBank/DDBJ databases">
        <title>Whole genome sequencing of Methanotrichaceae archaeon M04Ac.</title>
        <authorList>
            <person name="Khomyakova M.A."/>
            <person name="Merkel A.Y."/>
            <person name="Slobodkin A.I."/>
        </authorList>
    </citation>
    <scope>NUCLEOTIDE SEQUENCE [LARGE SCALE GENOMIC DNA]</scope>
    <source>
        <strain evidence="3 4">M04Ac</strain>
    </source>
</reference>
<dbReference type="Proteomes" id="UP001215956">
    <property type="component" value="Unassembled WGS sequence"/>
</dbReference>
<keyword evidence="2" id="KW-1133">Transmembrane helix</keyword>
<name>A0ABT5XCH1_9EURY</name>
<comment type="caution">
    <text evidence="3">The sequence shown here is derived from an EMBL/GenBank/DDBJ whole genome shotgun (WGS) entry which is preliminary data.</text>
</comment>
<feature type="coiled-coil region" evidence="1">
    <location>
        <begin position="34"/>
        <end position="71"/>
    </location>
</feature>
<evidence type="ECO:0000256" key="1">
    <source>
        <dbReference type="SAM" id="Coils"/>
    </source>
</evidence>
<feature type="transmembrane region" description="Helical" evidence="2">
    <location>
        <begin position="12"/>
        <end position="33"/>
    </location>
</feature>
<sequence length="82" mass="9357">MAAVEINEGSMMVAMIGAMASALLTLILCYLAFRVSLESRLKDLEHQVEILQDLEEAFLAQEDRIRDLEMETSRREALPEMR</sequence>
<dbReference type="EMBL" id="JARFPL010000004">
    <property type="protein sequence ID" value="MDF0592387.1"/>
    <property type="molecule type" value="Genomic_DNA"/>
</dbReference>
<protein>
    <submittedName>
        <fullName evidence="3">Uncharacterized protein</fullName>
    </submittedName>
</protein>
<gene>
    <name evidence="3" type="ORF">P0O24_02170</name>
</gene>
<evidence type="ECO:0000313" key="3">
    <source>
        <dbReference type="EMBL" id="MDF0592387.1"/>
    </source>
</evidence>
<keyword evidence="1" id="KW-0175">Coiled coil</keyword>